<dbReference type="InterPro" id="IPR007016">
    <property type="entry name" value="O-antigen_ligase-rel_domated"/>
</dbReference>
<feature type="transmembrane region" description="Helical" evidence="5">
    <location>
        <begin position="388"/>
        <end position="407"/>
    </location>
</feature>
<dbReference type="GO" id="GO:0016874">
    <property type="term" value="F:ligase activity"/>
    <property type="evidence" value="ECO:0007669"/>
    <property type="project" value="UniProtKB-KW"/>
</dbReference>
<dbReference type="PANTHER" id="PTHR37422:SF23">
    <property type="entry name" value="TEICHURONIC ACID BIOSYNTHESIS PROTEIN TUAE"/>
    <property type="match status" value="1"/>
</dbReference>
<reference evidence="8" key="1">
    <citation type="submission" date="2016-10" db="EMBL/GenBank/DDBJ databases">
        <authorList>
            <person name="Varghese N."/>
            <person name="Submissions S."/>
        </authorList>
    </citation>
    <scope>NUCLEOTIDE SEQUENCE [LARGE SCALE GENOMIC DNA]</scope>
    <source>
        <strain evidence="8">CGMCC 1.10789</strain>
    </source>
</reference>
<feature type="transmembrane region" description="Helical" evidence="5">
    <location>
        <begin position="216"/>
        <end position="235"/>
    </location>
</feature>
<dbReference type="RefSeq" id="WP_215904815.1">
    <property type="nucleotide sequence ID" value="NZ_FNFV01000005.1"/>
</dbReference>
<dbReference type="EMBL" id="FNFV01000005">
    <property type="protein sequence ID" value="SDK83764.1"/>
    <property type="molecule type" value="Genomic_DNA"/>
</dbReference>
<organism evidence="7 8">
    <name type="scientific">Meinhardsimonia xiamenensis</name>
    <dbReference type="NCBI Taxonomy" id="990712"/>
    <lineage>
        <taxon>Bacteria</taxon>
        <taxon>Pseudomonadati</taxon>
        <taxon>Pseudomonadota</taxon>
        <taxon>Alphaproteobacteria</taxon>
        <taxon>Rhodobacterales</taxon>
        <taxon>Paracoccaceae</taxon>
        <taxon>Meinhardsimonia</taxon>
    </lineage>
</organism>
<keyword evidence="2 5" id="KW-0812">Transmembrane</keyword>
<evidence type="ECO:0000256" key="2">
    <source>
        <dbReference type="ARBA" id="ARBA00022692"/>
    </source>
</evidence>
<feature type="transmembrane region" description="Helical" evidence="5">
    <location>
        <begin position="52"/>
        <end position="71"/>
    </location>
</feature>
<keyword evidence="7" id="KW-0436">Ligase</keyword>
<feature type="transmembrane region" description="Helical" evidence="5">
    <location>
        <begin position="264"/>
        <end position="281"/>
    </location>
</feature>
<name>A0A1G9F5W5_9RHOB</name>
<dbReference type="InterPro" id="IPR051533">
    <property type="entry name" value="WaaL-like"/>
</dbReference>
<feature type="transmembrane region" description="Helical" evidence="5">
    <location>
        <begin position="91"/>
        <end position="111"/>
    </location>
</feature>
<keyword evidence="3 5" id="KW-1133">Transmembrane helix</keyword>
<evidence type="ECO:0000259" key="6">
    <source>
        <dbReference type="Pfam" id="PF04932"/>
    </source>
</evidence>
<keyword evidence="8" id="KW-1185">Reference proteome</keyword>
<dbReference type="PANTHER" id="PTHR37422">
    <property type="entry name" value="TEICHURONIC ACID BIOSYNTHESIS PROTEIN TUAE"/>
    <property type="match status" value="1"/>
</dbReference>
<feature type="transmembrane region" description="Helical" evidence="5">
    <location>
        <begin position="168"/>
        <end position="187"/>
    </location>
</feature>
<sequence>MRFSSSRAASAAPPGRMRAVGFASAHVLEAATLPILALSLWAVALADGAARPVLWLASTAVFCALLALRLAADCSFPAAPAHMALPPGLRILIAIGAAFLAGLGLQLVPLPPPLAALAPLPLELPATARPVSLTPSATALGILRGAGALALFCLVAQLACCPRAARRLAWLIVLGVAGHALLALAALQMPGEGVLWSANSAYPGFATGGFVNRNAFAAHMGLGMNLALALALADARRRPPEALLLVSLAGAMLAALAASGSRMGLVSSLVGAGVVLFFARPRRSLARRRGAQHPLRVALPGVLALGLVAFLAGRALPDRLLATPAALEERLLLWRQSLRLISERPWTGFGWDGFAAAFELYHRPELSPARVWDFPHATYLTLWCEAGLIWGSLPLLAGLLAGARLVAGLGGAAAPANPMAVAALAALVQAALHAAADFSFEIDANLLLLLALIALGLGRAEARRCGALARKECDDG</sequence>
<evidence type="ECO:0000256" key="3">
    <source>
        <dbReference type="ARBA" id="ARBA00022989"/>
    </source>
</evidence>
<feature type="domain" description="O-antigen ligase-related" evidence="6">
    <location>
        <begin position="251"/>
        <end position="389"/>
    </location>
</feature>
<feature type="transmembrane region" description="Helical" evidence="5">
    <location>
        <begin position="293"/>
        <end position="312"/>
    </location>
</feature>
<feature type="transmembrane region" description="Helical" evidence="5">
    <location>
        <begin position="20"/>
        <end position="46"/>
    </location>
</feature>
<accession>A0A1G9F5W5</accession>
<feature type="transmembrane region" description="Helical" evidence="5">
    <location>
        <begin position="242"/>
        <end position="258"/>
    </location>
</feature>
<proteinExistence type="predicted"/>
<keyword evidence="4 5" id="KW-0472">Membrane</keyword>
<evidence type="ECO:0000256" key="4">
    <source>
        <dbReference type="ARBA" id="ARBA00023136"/>
    </source>
</evidence>
<evidence type="ECO:0000256" key="1">
    <source>
        <dbReference type="ARBA" id="ARBA00004141"/>
    </source>
</evidence>
<evidence type="ECO:0000313" key="7">
    <source>
        <dbReference type="EMBL" id="SDK83764.1"/>
    </source>
</evidence>
<feature type="transmembrane region" description="Helical" evidence="5">
    <location>
        <begin position="131"/>
        <end position="156"/>
    </location>
</feature>
<comment type="subcellular location">
    <subcellularLocation>
        <location evidence="1">Membrane</location>
        <topology evidence="1">Multi-pass membrane protein</topology>
    </subcellularLocation>
</comment>
<evidence type="ECO:0000313" key="8">
    <source>
        <dbReference type="Proteomes" id="UP000199328"/>
    </source>
</evidence>
<dbReference type="Proteomes" id="UP000199328">
    <property type="component" value="Unassembled WGS sequence"/>
</dbReference>
<dbReference type="AlphaFoldDB" id="A0A1G9F5W5"/>
<dbReference type="Pfam" id="PF04932">
    <property type="entry name" value="Wzy_C"/>
    <property type="match status" value="1"/>
</dbReference>
<evidence type="ECO:0000256" key="5">
    <source>
        <dbReference type="SAM" id="Phobius"/>
    </source>
</evidence>
<feature type="transmembrane region" description="Helical" evidence="5">
    <location>
        <begin position="442"/>
        <end position="460"/>
    </location>
</feature>
<gene>
    <name evidence="7" type="ORF">SAMN05216257_10551</name>
</gene>
<dbReference type="STRING" id="990712.SAMN05216257_10551"/>
<protein>
    <submittedName>
        <fullName evidence="7">O-antigen ligase</fullName>
    </submittedName>
</protein>
<dbReference type="GO" id="GO:0016020">
    <property type="term" value="C:membrane"/>
    <property type="evidence" value="ECO:0007669"/>
    <property type="project" value="UniProtKB-SubCell"/>
</dbReference>